<feature type="domain" description="Membrane transport protein MMPL" evidence="8">
    <location>
        <begin position="38"/>
        <end position="358"/>
    </location>
</feature>
<keyword evidence="10" id="KW-1185">Reference proteome</keyword>
<dbReference type="RefSeq" id="WP_036080968.1">
    <property type="nucleotide sequence ID" value="NZ_AVCW01000001.1"/>
</dbReference>
<feature type="transmembrane region" description="Helical" evidence="7">
    <location>
        <begin position="988"/>
        <end position="1011"/>
    </location>
</feature>
<feature type="domain" description="Membrane transport protein MMPL" evidence="8">
    <location>
        <begin position="741"/>
        <end position="1023"/>
    </location>
</feature>
<feature type="transmembrane region" description="Helical" evidence="7">
    <location>
        <begin position="174"/>
        <end position="190"/>
    </location>
</feature>
<keyword evidence="4 7" id="KW-0812">Transmembrane</keyword>
<feature type="transmembrane region" description="Helical" evidence="7">
    <location>
        <begin position="958"/>
        <end position="982"/>
    </location>
</feature>
<keyword evidence="6 7" id="KW-0472">Membrane</keyword>
<dbReference type="SUPFAM" id="SSF82866">
    <property type="entry name" value="Multidrug efflux transporter AcrB transmembrane domain"/>
    <property type="match status" value="2"/>
</dbReference>
<feature type="transmembrane region" description="Helical" evidence="7">
    <location>
        <begin position="273"/>
        <end position="293"/>
    </location>
</feature>
<keyword evidence="3" id="KW-1003">Cell membrane</keyword>
<evidence type="ECO:0000256" key="3">
    <source>
        <dbReference type="ARBA" id="ARBA00022475"/>
    </source>
</evidence>
<evidence type="ECO:0000313" key="9">
    <source>
        <dbReference type="EMBL" id="KGR80808.1"/>
    </source>
</evidence>
<feature type="transmembrane region" description="Helical" evidence="7">
    <location>
        <begin position="354"/>
        <end position="374"/>
    </location>
</feature>
<gene>
    <name evidence="9" type="ORF">CD31_22175</name>
</gene>
<feature type="transmembrane region" description="Helical" evidence="7">
    <location>
        <begin position="5"/>
        <end position="23"/>
    </location>
</feature>
<evidence type="ECO:0000256" key="4">
    <source>
        <dbReference type="ARBA" id="ARBA00022692"/>
    </source>
</evidence>
<reference evidence="9 10" key="1">
    <citation type="submission" date="2014-02" db="EMBL/GenBank/DDBJ databases">
        <title>Draft genome sequence of Lysinibacillus boronitolerans NBRC 103108.</title>
        <authorList>
            <person name="Zhang F."/>
            <person name="Wang G."/>
            <person name="Zhang L."/>
        </authorList>
    </citation>
    <scope>NUCLEOTIDE SEQUENCE [LARGE SCALE GENOMIC DNA]</scope>
    <source>
        <strain evidence="9 10">NBRC 103108</strain>
    </source>
</reference>
<comment type="subcellular location">
    <subcellularLocation>
        <location evidence="1">Cell membrane</location>
        <topology evidence="1">Multi-pass membrane protein</topology>
    </subcellularLocation>
</comment>
<dbReference type="PANTHER" id="PTHR33406">
    <property type="entry name" value="MEMBRANE PROTEIN MJ1562-RELATED"/>
    <property type="match status" value="1"/>
</dbReference>
<comment type="similarity">
    <text evidence="2">Belongs to the resistance-nodulation-cell division (RND) (TC 2.A.6) family. MmpL subfamily.</text>
</comment>
<proteinExistence type="inferred from homology"/>
<dbReference type="InterPro" id="IPR004869">
    <property type="entry name" value="MMPL_dom"/>
</dbReference>
<evidence type="ECO:0000256" key="2">
    <source>
        <dbReference type="ARBA" id="ARBA00010157"/>
    </source>
</evidence>
<feature type="transmembrane region" description="Helical" evidence="7">
    <location>
        <begin position="305"/>
        <end position="333"/>
    </location>
</feature>
<evidence type="ECO:0000256" key="5">
    <source>
        <dbReference type="ARBA" id="ARBA00022989"/>
    </source>
</evidence>
<dbReference type="SUPFAM" id="SSF58100">
    <property type="entry name" value="Bacterial hemolysins"/>
    <property type="match status" value="1"/>
</dbReference>
<sequence>MKKSWILSPVFWVITVIVMLMVMPNLEKLVLDKGQITLPSDLESVIGTELLNDIQNEGKDTYSFVYVFHQEKGLTAADYSAIEGVLHHLNTKKLQITNALFHTDSEQAANQLVSKDHTTVMAQLSIDRKIGTASEAATLLKAEVKDLPMDTYVTGADIVMDDFSSTTQEGVKKTEIIAVVFIIAILVMIFRSPIIPLISLLTVGVAYAVSLSIIALLANYWNFPFSNFTQVFLVVILFGIGTDYNILLFTRFKEELAKTNHVLKAIQNTYRTAGKTVLLSSSSVLIGFTVLYFSKFTLYQSVSGIAIGICVLLGVLMTLNPFFMALLGFKLFWPSKAISGHTENKLWGFLAKNAFARPIVGIIFACILTVPFIYHYSGELNYNDLVEIDDKYESKQAISLIEKHYEPGMSAPATLVIQQKESLASTDYLRALDELTGIIANTPGVAKVYSPTRPEGERIADLYVNEQANTLKGGLGEAQEGVGSIQKGLQDATKQLSEEQDVSGVQNLINGTIQLQDGASDLTNALQGLTNGLDNAANGSTDLISGTAALEAGLGELQQGLNQLQTSYQQIDTGFQQYRSVFSQIEQLITSSKQAFEGILGAMHAYVQANSEAAEDDNIQATIKTAQQGLSSLNALDVVSLSAQFNQLTQAFGQANTSLGNAQSAIVTLKAGARTLKSGVSDLSQGIGTAAQGANQITTGSHNLTEGLAEVKAGQQQLQQQLISLQDSMVELRNGLGEGAEGLEDIYAGLDDANGYLHELSDKETGTFFVPTEVLQGEFQESLNAYMTDDRHATTLMIILDVNPYKEEAMTIMRDIRHRVNSYVESSLLQNAEVYLTGKTMSNIDLQEISSADFIRSAVLMLAGISVILWLITRSFLQTLIINASLLIATFASLGLTEMIAKQLLDYDMLSWNVPFFTYIMIVSLGVDYSIFLMMRYNETAQGGLKEIIPTSLQMGSVILAAAVILGGTFAALMPSGVITLIQVAMAVIIGLVILTFMMMSIFIPAWFGFADKIKLLLANRKEKNQ</sequence>
<organism evidence="9 10">
    <name type="scientific">Lysinibacillus boronitolerans JCM 21713 = 10a = NBRC 103108</name>
    <dbReference type="NCBI Taxonomy" id="1294264"/>
    <lineage>
        <taxon>Bacteria</taxon>
        <taxon>Bacillati</taxon>
        <taxon>Bacillota</taxon>
        <taxon>Bacilli</taxon>
        <taxon>Bacillales</taxon>
        <taxon>Bacillaceae</taxon>
        <taxon>Lysinibacillus</taxon>
    </lineage>
</organism>
<feature type="transmembrane region" description="Helical" evidence="7">
    <location>
        <begin position="197"/>
        <end position="218"/>
    </location>
</feature>
<dbReference type="EMBL" id="JPVR01000081">
    <property type="protein sequence ID" value="KGR80808.1"/>
    <property type="molecule type" value="Genomic_DNA"/>
</dbReference>
<dbReference type="Gene3D" id="1.10.287.950">
    <property type="entry name" value="Methyl-accepting chemotaxis protein"/>
    <property type="match status" value="1"/>
</dbReference>
<keyword evidence="5 7" id="KW-1133">Transmembrane helix</keyword>
<comment type="caution">
    <text evidence="9">The sequence shown here is derived from an EMBL/GenBank/DDBJ whole genome shotgun (WGS) entry which is preliminary data.</text>
</comment>
<protein>
    <recommendedName>
        <fullName evidence="8">Membrane transport protein MMPL domain-containing protein</fullName>
    </recommendedName>
</protein>
<dbReference type="Gene3D" id="1.20.1640.10">
    <property type="entry name" value="Multidrug efflux transporter AcrB transmembrane domain"/>
    <property type="match status" value="2"/>
</dbReference>
<feature type="transmembrane region" description="Helical" evidence="7">
    <location>
        <begin position="879"/>
        <end position="896"/>
    </location>
</feature>
<accession>A0ABR4XTC4</accession>
<feature type="transmembrane region" description="Helical" evidence="7">
    <location>
        <begin position="230"/>
        <end position="252"/>
    </location>
</feature>
<evidence type="ECO:0000259" key="8">
    <source>
        <dbReference type="Pfam" id="PF03176"/>
    </source>
</evidence>
<feature type="transmembrane region" description="Helical" evidence="7">
    <location>
        <begin position="916"/>
        <end position="937"/>
    </location>
</feature>
<evidence type="ECO:0000313" key="10">
    <source>
        <dbReference type="Proteomes" id="UP000030487"/>
    </source>
</evidence>
<evidence type="ECO:0000256" key="6">
    <source>
        <dbReference type="ARBA" id="ARBA00023136"/>
    </source>
</evidence>
<dbReference type="PANTHER" id="PTHR33406:SF6">
    <property type="entry name" value="MEMBRANE PROTEIN YDGH-RELATED"/>
    <property type="match status" value="1"/>
</dbReference>
<dbReference type="InterPro" id="IPR050545">
    <property type="entry name" value="Mycobact_MmpL"/>
</dbReference>
<dbReference type="Proteomes" id="UP000030487">
    <property type="component" value="Unassembled WGS sequence"/>
</dbReference>
<name>A0ABR4XTC4_9BACI</name>
<feature type="transmembrane region" description="Helical" evidence="7">
    <location>
        <begin position="854"/>
        <end position="872"/>
    </location>
</feature>
<dbReference type="Pfam" id="PF03176">
    <property type="entry name" value="MMPL"/>
    <property type="match status" value="2"/>
</dbReference>
<evidence type="ECO:0000256" key="1">
    <source>
        <dbReference type="ARBA" id="ARBA00004651"/>
    </source>
</evidence>
<evidence type="ECO:0000256" key="7">
    <source>
        <dbReference type="SAM" id="Phobius"/>
    </source>
</evidence>